<dbReference type="RefSeq" id="WP_138197317.1">
    <property type="nucleotide sequence ID" value="NZ_VCIW01000022.1"/>
</dbReference>
<gene>
    <name evidence="1" type="ORF">FE782_26175</name>
</gene>
<dbReference type="Gene3D" id="3.30.110.170">
    <property type="entry name" value="Protein of unknown function (DUF541), domain 1"/>
    <property type="match status" value="1"/>
</dbReference>
<dbReference type="Proteomes" id="UP000309676">
    <property type="component" value="Unassembled WGS sequence"/>
</dbReference>
<reference evidence="1 2" key="1">
    <citation type="submission" date="2019-05" db="EMBL/GenBank/DDBJ databases">
        <authorList>
            <person name="Narsing Rao M.P."/>
            <person name="Li W.J."/>
        </authorList>
    </citation>
    <scope>NUCLEOTIDE SEQUENCE [LARGE SCALE GENOMIC DNA]</scope>
    <source>
        <strain evidence="1 2">SYSU_K30003</strain>
    </source>
</reference>
<protein>
    <submittedName>
        <fullName evidence="1">DUF541 domain-containing protein</fullName>
    </submittedName>
</protein>
<evidence type="ECO:0000313" key="2">
    <source>
        <dbReference type="Proteomes" id="UP000309676"/>
    </source>
</evidence>
<evidence type="ECO:0000313" key="1">
    <source>
        <dbReference type="EMBL" id="TLS49340.1"/>
    </source>
</evidence>
<proteinExistence type="predicted"/>
<organism evidence="1 2">
    <name type="scientific">Paenibacillus antri</name>
    <dbReference type="NCBI Taxonomy" id="2582848"/>
    <lineage>
        <taxon>Bacteria</taxon>
        <taxon>Bacillati</taxon>
        <taxon>Bacillota</taxon>
        <taxon>Bacilli</taxon>
        <taxon>Bacillales</taxon>
        <taxon>Paenibacillaceae</taxon>
        <taxon>Paenibacillus</taxon>
    </lineage>
</organism>
<dbReference type="InterPro" id="IPR007497">
    <property type="entry name" value="SIMPL/DUF541"/>
</dbReference>
<comment type="caution">
    <text evidence="1">The sequence shown here is derived from an EMBL/GenBank/DDBJ whole genome shotgun (WGS) entry which is preliminary data.</text>
</comment>
<dbReference type="AlphaFoldDB" id="A0A5R9G5D2"/>
<dbReference type="PANTHER" id="PTHR34387:SF2">
    <property type="entry name" value="SLR1258 PROTEIN"/>
    <property type="match status" value="1"/>
</dbReference>
<accession>A0A5R9G5D2</accession>
<dbReference type="Gene3D" id="3.30.70.2970">
    <property type="entry name" value="Protein of unknown function (DUF541), domain 2"/>
    <property type="match status" value="1"/>
</dbReference>
<sequence>MNGAAWKRWAIAGIAGAMLAAAPVYGPAIVDSAKGGTAMAAETTAASTAQRTISVSGQGTIAIQPDIAYVSFGVSTKGKTANEAQTANATAFAAVEKALKEQFGIAPKDIKTSGFYVQPEYNWSDKGQSTLVGYTADHTVTVSYRDLDGIGKLLDAVSKAGANRVNGIQFGTEKSDAYEIQAIEKAMANAKLKADAIAKAAGRSVKGVIHVQQGSVGSAPPPYYPLAKAEFAADAGGASTSVQPGEMEVTTTVSVTYEMQ</sequence>
<dbReference type="GO" id="GO:0006974">
    <property type="term" value="P:DNA damage response"/>
    <property type="evidence" value="ECO:0007669"/>
    <property type="project" value="TreeGrafter"/>
</dbReference>
<dbReference type="InterPro" id="IPR052022">
    <property type="entry name" value="26kDa_periplasmic_antigen"/>
</dbReference>
<name>A0A5R9G5D2_9BACL</name>
<dbReference type="OrthoDB" id="1682722at2"/>
<dbReference type="Pfam" id="PF04402">
    <property type="entry name" value="SIMPL"/>
    <property type="match status" value="1"/>
</dbReference>
<dbReference type="EMBL" id="VCIW01000022">
    <property type="protein sequence ID" value="TLS49340.1"/>
    <property type="molecule type" value="Genomic_DNA"/>
</dbReference>
<keyword evidence="2" id="KW-1185">Reference proteome</keyword>
<dbReference type="PANTHER" id="PTHR34387">
    <property type="entry name" value="SLR1258 PROTEIN"/>
    <property type="match status" value="1"/>
</dbReference>